<keyword evidence="1" id="KW-0963">Cytoplasm</keyword>
<evidence type="ECO:0000256" key="1">
    <source>
        <dbReference type="ARBA" id="ARBA00022490"/>
    </source>
</evidence>
<dbReference type="GO" id="GO:0001731">
    <property type="term" value="P:formation of translation preinitiation complex"/>
    <property type="evidence" value="ECO:0007669"/>
    <property type="project" value="InterPro"/>
</dbReference>
<dbReference type="Pfam" id="PF01253">
    <property type="entry name" value="SUI1"/>
    <property type="match status" value="1"/>
</dbReference>
<name>A0AAU9LGT8_9STRA</name>
<dbReference type="InterPro" id="IPR041366">
    <property type="entry name" value="Pre-PUA"/>
</dbReference>
<evidence type="ECO:0000313" key="4">
    <source>
        <dbReference type="Proteomes" id="UP001160483"/>
    </source>
</evidence>
<dbReference type="SUPFAM" id="SSF88697">
    <property type="entry name" value="PUA domain-like"/>
    <property type="match status" value="1"/>
</dbReference>
<dbReference type="InterPro" id="IPR015947">
    <property type="entry name" value="PUA-like_sf"/>
</dbReference>
<dbReference type="Pfam" id="PF26291">
    <property type="entry name" value="SWIB_eIF2D"/>
    <property type="match status" value="1"/>
</dbReference>
<dbReference type="InterPro" id="IPR058886">
    <property type="entry name" value="SWIB_eIF2D"/>
</dbReference>
<dbReference type="InterPro" id="IPR036885">
    <property type="entry name" value="SWIB_MDM2_dom_sf"/>
</dbReference>
<gene>
    <name evidence="3" type="ORF">PBS003_LOCUS6878</name>
</gene>
<accession>A0AAU9LGT8</accession>
<dbReference type="PROSITE" id="PS50890">
    <property type="entry name" value="PUA"/>
    <property type="match status" value="1"/>
</dbReference>
<protein>
    <recommendedName>
        <fullName evidence="2">SUI1 domain-containing protein</fullName>
    </recommendedName>
</protein>
<dbReference type="Pfam" id="PF25304">
    <property type="entry name" value="WHD_eIF2D"/>
    <property type="match status" value="1"/>
</dbReference>
<dbReference type="FunFam" id="3.30.780.10:FF:000012">
    <property type="entry name" value="Translation initiation factor SUI1, putative"/>
    <property type="match status" value="1"/>
</dbReference>
<dbReference type="InterPro" id="IPR057429">
    <property type="entry name" value="WH_eIF2D"/>
</dbReference>
<dbReference type="Proteomes" id="UP001160483">
    <property type="component" value="Unassembled WGS sequence"/>
</dbReference>
<feature type="domain" description="SUI1" evidence="2">
    <location>
        <begin position="492"/>
        <end position="565"/>
    </location>
</feature>
<organism evidence="3 4">
    <name type="scientific">Peronospora belbahrii</name>
    <dbReference type="NCBI Taxonomy" id="622444"/>
    <lineage>
        <taxon>Eukaryota</taxon>
        <taxon>Sar</taxon>
        <taxon>Stramenopiles</taxon>
        <taxon>Oomycota</taxon>
        <taxon>Peronosporomycetes</taxon>
        <taxon>Peronosporales</taxon>
        <taxon>Peronosporaceae</taxon>
        <taxon>Peronospora</taxon>
    </lineage>
</organism>
<dbReference type="CDD" id="cd21156">
    <property type="entry name" value="PUA_eIF2d-like"/>
    <property type="match status" value="1"/>
</dbReference>
<dbReference type="PANTHER" id="PTHR12217">
    <property type="entry name" value="EUKARYOTIC TRANSLATION INITIATION FACTOR 2D"/>
    <property type="match status" value="1"/>
</dbReference>
<dbReference type="PROSITE" id="PS50296">
    <property type="entry name" value="SUI1"/>
    <property type="match status" value="1"/>
</dbReference>
<dbReference type="Pfam" id="PF17832">
    <property type="entry name" value="Pre-PUA"/>
    <property type="match status" value="1"/>
</dbReference>
<sequence>MFAKPIKVSGNVLLKNKDAKKLRRDVAERFESTIEGPDDSNLKQLLTSKTVIKKISFQAPSRVVVFTAEETKEPLMFDVTGKGDFCFSVYALWRVPMLLPPLTVHAPVSEFVLRGADVMLPGVVFTSMEQIQTLCKGELRAVYAQGNPCAIGVGEVLVNAADVERSGMKGRALKLWHVVGDLLWQMGPKTLPNEGFLDDCVVPIARGQEEKDDDDGGGWTLEGVKIKEQKQEEDKERKEMNEVTKEQMDSYYVAALLQALRTLQIREMELPMLASLFHAKVLLPCRRAGVSLNIKHSSFKKLSVFLRGMEAHGLLTVADNDGVQSITAICRRHSDVLSHEAYRTAAEAQQEEQIAANKAAGLSDFAPGQYAPEVEESVGLPPALKALLLSDAPAGKPLQKYWSFAMIRDLVTQYIESQGLVEAGNKKYVRLNAPLTDALYGKKVPVGGYPERLTRPEVLNLLLSKCTHYHRIKLFPTHAAKFRGGAVRPIAIHAGKLKRRNNTTVTNIAFYQQFGIDGATFAKEAQKKWGCSATLQISEDKSKGEEIQIHGQMVNEVLEYLNTKHCINAKYCIVTYGKGVKAKKKK</sequence>
<evidence type="ECO:0000259" key="2">
    <source>
        <dbReference type="PROSITE" id="PS50296"/>
    </source>
</evidence>
<dbReference type="GO" id="GO:0003743">
    <property type="term" value="F:translation initiation factor activity"/>
    <property type="evidence" value="ECO:0007669"/>
    <property type="project" value="InterPro"/>
</dbReference>
<dbReference type="GO" id="GO:0003723">
    <property type="term" value="F:RNA binding"/>
    <property type="evidence" value="ECO:0007669"/>
    <property type="project" value="InterPro"/>
</dbReference>
<evidence type="ECO:0000313" key="3">
    <source>
        <dbReference type="EMBL" id="CAH0480253.1"/>
    </source>
</evidence>
<dbReference type="SUPFAM" id="SSF55159">
    <property type="entry name" value="eIF1-like"/>
    <property type="match status" value="1"/>
</dbReference>
<reference evidence="3" key="1">
    <citation type="submission" date="2021-11" db="EMBL/GenBank/DDBJ databases">
        <authorList>
            <person name="Islam A."/>
            <person name="Islam S."/>
            <person name="Flora M.S."/>
            <person name="Rahman M."/>
            <person name="Ziaur R.M."/>
            <person name="Epstein J.H."/>
            <person name="Hassan M."/>
            <person name="Klassen M."/>
            <person name="Woodard K."/>
            <person name="Webb A."/>
            <person name="Webby R.J."/>
            <person name="El Zowalaty M.E."/>
        </authorList>
    </citation>
    <scope>NUCLEOTIDE SEQUENCE</scope>
    <source>
        <strain evidence="3">Pbs3</strain>
    </source>
</reference>
<dbReference type="EMBL" id="CAKKTJ010000324">
    <property type="protein sequence ID" value="CAH0480253.1"/>
    <property type="molecule type" value="Genomic_DNA"/>
</dbReference>
<dbReference type="Pfam" id="PF26292">
    <property type="entry name" value="PUA_elF2D"/>
    <property type="match status" value="1"/>
</dbReference>
<comment type="caution">
    <text evidence="3">The sequence shown here is derived from an EMBL/GenBank/DDBJ whole genome shotgun (WGS) entry which is preliminary data.</text>
</comment>
<dbReference type="PANTHER" id="PTHR12217:SF4">
    <property type="entry name" value="EUKARYOTIC TRANSLATION INITIATION FACTOR 2D"/>
    <property type="match status" value="1"/>
</dbReference>
<dbReference type="InterPro" id="IPR004521">
    <property type="entry name" value="Uncharacterised_CHP00451"/>
</dbReference>
<dbReference type="InterPro" id="IPR048248">
    <property type="entry name" value="PUA_eIF2d-like"/>
</dbReference>
<dbReference type="Gene3D" id="3.30.780.10">
    <property type="entry name" value="SUI1-like domain"/>
    <property type="match status" value="1"/>
</dbReference>
<dbReference type="Gene3D" id="3.10.400.20">
    <property type="match status" value="1"/>
</dbReference>
<dbReference type="NCBIfam" id="TIGR00451">
    <property type="entry name" value="unchar_dom_2"/>
    <property type="match status" value="1"/>
</dbReference>
<dbReference type="InterPro" id="IPR001950">
    <property type="entry name" value="SUI1"/>
</dbReference>
<dbReference type="InterPro" id="IPR039757">
    <property type="entry name" value="EIF2D"/>
</dbReference>
<dbReference type="AlphaFoldDB" id="A0AAU9LGT8"/>
<dbReference type="InterPro" id="IPR036877">
    <property type="entry name" value="SUI1_dom_sf"/>
</dbReference>
<proteinExistence type="predicted"/>
<dbReference type="SUPFAM" id="SSF47592">
    <property type="entry name" value="SWIB/MDM2 domain"/>
    <property type="match status" value="1"/>
</dbReference>